<dbReference type="Proteomes" id="UP000005056">
    <property type="component" value="Unassembled WGS sequence"/>
</dbReference>
<sequence length="45" mass="5169">MLCFTLFSPCTNTLKNKNKATISLGRDNFMTAVEKINFLLTRMLQ</sequence>
<reference evidence="1 2" key="1">
    <citation type="submission" date="2010-09" db="EMBL/GenBank/DDBJ databases">
        <authorList>
            <person name="Weinstock G."/>
            <person name="Sodergren E."/>
            <person name="Clifton S."/>
            <person name="Fulton L."/>
            <person name="Fulton B."/>
            <person name="Courtney L."/>
            <person name="Fronick C."/>
            <person name="Harrison M."/>
            <person name="Strong C."/>
            <person name="Farmer C."/>
            <person name="Delahaunty K."/>
            <person name="Markovic C."/>
            <person name="Hall O."/>
            <person name="Minx P."/>
            <person name="Tomlinson C."/>
            <person name="Mitreva M."/>
            <person name="Hou S."/>
            <person name="Chen J."/>
            <person name="Wollam A."/>
            <person name="Pepin K.H."/>
            <person name="Johnson M."/>
            <person name="Bhonagiri V."/>
            <person name="Zhang X."/>
            <person name="Suruliraj S."/>
            <person name="Warren W."/>
            <person name="Chinwalla A."/>
            <person name="Mardis E.R."/>
            <person name="Wilson R.K."/>
        </authorList>
    </citation>
    <scope>NUCLEOTIDE SEQUENCE [LARGE SCALE GENOMIC DNA]</scope>
    <source>
        <strain evidence="1 2">MS 85-1</strain>
    </source>
</reference>
<evidence type="ECO:0000313" key="2">
    <source>
        <dbReference type="Proteomes" id="UP000005056"/>
    </source>
</evidence>
<organism evidence="1 2">
    <name type="scientific">Escherichia coli MS 85-1</name>
    <dbReference type="NCBI Taxonomy" id="679202"/>
    <lineage>
        <taxon>Bacteria</taxon>
        <taxon>Pseudomonadati</taxon>
        <taxon>Pseudomonadota</taxon>
        <taxon>Gammaproteobacteria</taxon>
        <taxon>Enterobacterales</taxon>
        <taxon>Enterobacteriaceae</taxon>
        <taxon>Escherichia</taxon>
    </lineage>
</organism>
<evidence type="ECO:0000313" key="1">
    <source>
        <dbReference type="EMBL" id="EFU36171.1"/>
    </source>
</evidence>
<dbReference type="AlphaFoldDB" id="A0AAN3SFQ8"/>
<protein>
    <submittedName>
        <fullName evidence="1">Uncharacterized protein</fullName>
    </submittedName>
</protein>
<accession>A0AAN3SFQ8</accession>
<comment type="caution">
    <text evidence="1">The sequence shown here is derived from an EMBL/GenBank/DDBJ whole genome shotgun (WGS) entry which is preliminary data.</text>
</comment>
<name>A0AAN3SFQ8_ECOLX</name>
<dbReference type="EMBL" id="ADWQ01000006">
    <property type="protein sequence ID" value="EFU36171.1"/>
    <property type="molecule type" value="Genomic_DNA"/>
</dbReference>
<proteinExistence type="predicted"/>
<gene>
    <name evidence="1" type="ORF">HMPREF9350_01840</name>
</gene>